<accession>A0A8J5TAW5</accession>
<sequence length="87" mass="9606">MDMAISSIVVDFPPMGIVGCFSSLESFLRDSTSCFLAIVSAAPDSDNHTNFARSRYPPRAFAWSHRPPRSFARLEYRSPGATARPPI</sequence>
<gene>
    <name evidence="1" type="ORF">GUJ93_ZPchr0014g47503</name>
</gene>
<keyword evidence="2" id="KW-1185">Reference proteome</keyword>
<organism evidence="1 2">
    <name type="scientific">Zizania palustris</name>
    <name type="common">Northern wild rice</name>
    <dbReference type="NCBI Taxonomy" id="103762"/>
    <lineage>
        <taxon>Eukaryota</taxon>
        <taxon>Viridiplantae</taxon>
        <taxon>Streptophyta</taxon>
        <taxon>Embryophyta</taxon>
        <taxon>Tracheophyta</taxon>
        <taxon>Spermatophyta</taxon>
        <taxon>Magnoliopsida</taxon>
        <taxon>Liliopsida</taxon>
        <taxon>Poales</taxon>
        <taxon>Poaceae</taxon>
        <taxon>BOP clade</taxon>
        <taxon>Oryzoideae</taxon>
        <taxon>Oryzeae</taxon>
        <taxon>Zizaniinae</taxon>
        <taxon>Zizania</taxon>
    </lineage>
</organism>
<protein>
    <submittedName>
        <fullName evidence="1">Uncharacterized protein</fullName>
    </submittedName>
</protein>
<reference evidence="1" key="2">
    <citation type="submission" date="2021-02" db="EMBL/GenBank/DDBJ databases">
        <authorList>
            <person name="Kimball J.A."/>
            <person name="Haas M.W."/>
            <person name="Macchietto M."/>
            <person name="Kono T."/>
            <person name="Duquette J."/>
            <person name="Shao M."/>
        </authorList>
    </citation>
    <scope>NUCLEOTIDE SEQUENCE</scope>
    <source>
        <tissue evidence="1">Fresh leaf tissue</tissue>
    </source>
</reference>
<name>A0A8J5TAW5_ZIZPA</name>
<reference evidence="1" key="1">
    <citation type="journal article" date="2021" name="bioRxiv">
        <title>Whole Genome Assembly and Annotation of Northern Wild Rice, Zizania palustris L., Supports a Whole Genome Duplication in the Zizania Genus.</title>
        <authorList>
            <person name="Haas M."/>
            <person name="Kono T."/>
            <person name="Macchietto M."/>
            <person name="Millas R."/>
            <person name="McGilp L."/>
            <person name="Shao M."/>
            <person name="Duquette J."/>
            <person name="Hirsch C.N."/>
            <person name="Kimball J."/>
        </authorList>
    </citation>
    <scope>NUCLEOTIDE SEQUENCE</scope>
    <source>
        <tissue evidence="1">Fresh leaf tissue</tissue>
    </source>
</reference>
<dbReference type="OrthoDB" id="10515395at2759"/>
<dbReference type="Proteomes" id="UP000729402">
    <property type="component" value="Unassembled WGS sequence"/>
</dbReference>
<proteinExistence type="predicted"/>
<evidence type="ECO:0000313" key="1">
    <source>
        <dbReference type="EMBL" id="KAG8081832.1"/>
    </source>
</evidence>
<dbReference type="EMBL" id="JAAALK010000086">
    <property type="protein sequence ID" value="KAG8081832.1"/>
    <property type="molecule type" value="Genomic_DNA"/>
</dbReference>
<evidence type="ECO:0000313" key="2">
    <source>
        <dbReference type="Proteomes" id="UP000729402"/>
    </source>
</evidence>
<dbReference type="AlphaFoldDB" id="A0A8J5TAW5"/>
<comment type="caution">
    <text evidence="1">The sequence shown here is derived from an EMBL/GenBank/DDBJ whole genome shotgun (WGS) entry which is preliminary data.</text>
</comment>